<evidence type="ECO:0000313" key="2">
    <source>
        <dbReference type="EMBL" id="RHH81448.1"/>
    </source>
</evidence>
<dbReference type="Proteomes" id="UP000284548">
    <property type="component" value="Unassembled WGS sequence"/>
</dbReference>
<protein>
    <submittedName>
        <fullName evidence="2">Uncharacterized protein</fullName>
    </submittedName>
</protein>
<feature type="region of interest" description="Disordered" evidence="1">
    <location>
        <begin position="223"/>
        <end position="271"/>
    </location>
</feature>
<gene>
    <name evidence="2" type="ORF">DW192_10330</name>
</gene>
<evidence type="ECO:0000256" key="1">
    <source>
        <dbReference type="SAM" id="MobiDB-lite"/>
    </source>
</evidence>
<proteinExistence type="predicted"/>
<feature type="compositionally biased region" description="Polar residues" evidence="1">
    <location>
        <begin position="235"/>
        <end position="244"/>
    </location>
</feature>
<comment type="caution">
    <text evidence="2">The sequence shown here is derived from an EMBL/GenBank/DDBJ whole genome shotgun (WGS) entry which is preliminary data.</text>
</comment>
<accession>A0A414Y5K7</accession>
<dbReference type="EMBL" id="QRKB01000025">
    <property type="protein sequence ID" value="RHH81448.1"/>
    <property type="molecule type" value="Genomic_DNA"/>
</dbReference>
<dbReference type="RefSeq" id="WP_118255143.1">
    <property type="nucleotide sequence ID" value="NZ_QRKB01000025.1"/>
</dbReference>
<reference evidence="2 3" key="1">
    <citation type="submission" date="2018-08" db="EMBL/GenBank/DDBJ databases">
        <title>A genome reference for cultivated species of the human gut microbiota.</title>
        <authorList>
            <person name="Zou Y."/>
            <person name="Xue W."/>
            <person name="Luo G."/>
        </authorList>
    </citation>
    <scope>NUCLEOTIDE SEQUENCE [LARGE SCALE GENOMIC DNA]</scope>
    <source>
        <strain evidence="2 3">AM16-54</strain>
    </source>
</reference>
<sequence length="271" mass="30318">MDENTNIEQNAGAAKQQDTKTKRDLVLERLKTRHPDTEYADDEAMYGAINDDYDADQKALQGYKDNEKAMGDWLGSDPEAATFLQAMKAGKSPYAELIRTHGEDAIDYYSDPDNADEIASAQSEFLQNAANGKKLQEEYDKNMPSSYAVFDKLEEKYGEEAVNDAIDQCFQTMRNVVTGKFTEEMITAFIKAKNHDTDVADAAHEGEVRGKNSKHVKNLELRKKGDGTADLDSANAETKPTDNQPDLGAVGRISRRGNIWQRGNEKRTHIR</sequence>
<dbReference type="AlphaFoldDB" id="A0A414Y5K7"/>
<feature type="region of interest" description="Disordered" evidence="1">
    <location>
        <begin position="1"/>
        <end position="23"/>
    </location>
</feature>
<evidence type="ECO:0000313" key="3">
    <source>
        <dbReference type="Proteomes" id="UP000284548"/>
    </source>
</evidence>
<name>A0A414Y5K7_9BACT</name>
<organism evidence="2 3">
    <name type="scientific">Segatella copri</name>
    <dbReference type="NCBI Taxonomy" id="165179"/>
    <lineage>
        <taxon>Bacteria</taxon>
        <taxon>Pseudomonadati</taxon>
        <taxon>Bacteroidota</taxon>
        <taxon>Bacteroidia</taxon>
        <taxon>Bacteroidales</taxon>
        <taxon>Prevotellaceae</taxon>
        <taxon>Segatella</taxon>
    </lineage>
</organism>